<dbReference type="Gene3D" id="1.20.120.1750">
    <property type="match status" value="1"/>
</dbReference>
<evidence type="ECO:0000256" key="8">
    <source>
        <dbReference type="ARBA" id="ARBA00022833"/>
    </source>
</evidence>
<evidence type="ECO:0000256" key="1">
    <source>
        <dbReference type="ARBA" id="ARBA00001798"/>
    </source>
</evidence>
<evidence type="ECO:0000256" key="3">
    <source>
        <dbReference type="ARBA" id="ARBA00022679"/>
    </source>
</evidence>
<dbReference type="Gene3D" id="3.30.40.10">
    <property type="entry name" value="Zinc/RING finger domain, C3HC4 (zinc finger)"/>
    <property type="match status" value="1"/>
</dbReference>
<protein>
    <recommendedName>
        <fullName evidence="2">RBR-type E3 ubiquitin transferase</fullName>
        <ecNumber evidence="2">2.3.2.31</ecNumber>
    </recommendedName>
</protein>
<sequence>MSKPSAIPKTNESAKSSRFYKERQGECSICSEPNSNLVNISKNCTHLANSCIPCLTQSITTDIESKGSYTFRCAMPACNVKFEPEEYYHLLDKRLTDITDNLLLHRTLEADEEFRWCKSSKGCGAGQLVSNHKDLLGYYTCHACHQMLCFRHSIEWHTGYSCDEFDKERAQNDDLASDVTVLAYSKKCPNEACGTPIMKLEGCDVMTCCRFGSHACIESKGDCDHGGRNYCGQRFCWSCLETIQKSKLLFDGVQNKQIASDHNQSNEPTLRSISTDYESYQQRFPNLQKCKSVPGDSNKIEGIFQNKESISNSMCNINEKISKSEQYEEKEPKCNDHSSIIRLLKPNFEGIRKRIELLGELISIQRLDSIPDIYDEMAQIIAATERNERLQAGPDGERLLELTTAARSNRNIDLNNLDAEIQRQFGLHSVEVTGDGACSFRAILISEKKRILSRHLGKQQPDFYNSEMRDKAIQQVLDDQSYYSTVLRPGERVSETELKNWADSMHDPNTYGDEMANIAVADHYHIQLVIFRAGELLTVVNPRDGCVEYTAFLVNVGTHYKALVPRCELDEARKNSERLNK</sequence>
<keyword evidence="5" id="KW-0677">Repeat</keyword>
<dbReference type="SUPFAM" id="SSF57850">
    <property type="entry name" value="RING/U-box"/>
    <property type="match status" value="2"/>
</dbReference>
<evidence type="ECO:0000259" key="10">
    <source>
        <dbReference type="PROSITE" id="PS51873"/>
    </source>
</evidence>
<dbReference type="OrthoDB" id="1431934at2759"/>
<dbReference type="SUPFAM" id="SSF54001">
    <property type="entry name" value="Cysteine proteinases"/>
    <property type="match status" value="1"/>
</dbReference>
<dbReference type="InterPro" id="IPR013083">
    <property type="entry name" value="Znf_RING/FYVE/PHD"/>
</dbReference>
<reference evidence="11" key="1">
    <citation type="submission" date="2021-02" db="EMBL/GenBank/DDBJ databases">
        <authorList>
            <person name="Nowell W R."/>
        </authorList>
    </citation>
    <scope>NUCLEOTIDE SEQUENCE</scope>
</reference>
<dbReference type="EMBL" id="CAJNOI010000143">
    <property type="protein sequence ID" value="CAF1124039.1"/>
    <property type="molecule type" value="Genomic_DNA"/>
</dbReference>
<dbReference type="PANTHER" id="PTHR11685">
    <property type="entry name" value="RBR FAMILY RING FINGER AND IBR DOMAIN-CONTAINING"/>
    <property type="match status" value="1"/>
</dbReference>
<feature type="domain" description="OTU" evidence="9">
    <location>
        <begin position="427"/>
        <end position="566"/>
    </location>
</feature>
<evidence type="ECO:0000313" key="12">
    <source>
        <dbReference type="EMBL" id="CAF1124039.1"/>
    </source>
</evidence>
<keyword evidence="4" id="KW-0479">Metal-binding</keyword>
<keyword evidence="3" id="KW-0808">Transferase</keyword>
<dbReference type="InterPro" id="IPR044066">
    <property type="entry name" value="TRIAD_supradom"/>
</dbReference>
<accession>A0A814F9Q3</accession>
<evidence type="ECO:0000313" key="11">
    <source>
        <dbReference type="EMBL" id="CAF0978648.1"/>
    </source>
</evidence>
<evidence type="ECO:0000256" key="2">
    <source>
        <dbReference type="ARBA" id="ARBA00012251"/>
    </source>
</evidence>
<keyword evidence="7" id="KW-0833">Ubl conjugation pathway</keyword>
<dbReference type="EC" id="2.3.2.31" evidence="2"/>
<dbReference type="Pfam" id="PF01485">
    <property type="entry name" value="IBR"/>
    <property type="match status" value="1"/>
</dbReference>
<dbReference type="AlphaFoldDB" id="A0A814F9Q3"/>
<evidence type="ECO:0000256" key="4">
    <source>
        <dbReference type="ARBA" id="ARBA00022723"/>
    </source>
</evidence>
<dbReference type="InterPro" id="IPR031127">
    <property type="entry name" value="E3_UB_ligase_RBR"/>
</dbReference>
<evidence type="ECO:0000256" key="7">
    <source>
        <dbReference type="ARBA" id="ARBA00022786"/>
    </source>
</evidence>
<dbReference type="Proteomes" id="UP000663832">
    <property type="component" value="Unassembled WGS sequence"/>
</dbReference>
<dbReference type="InterPro" id="IPR003323">
    <property type="entry name" value="OTU_dom"/>
</dbReference>
<dbReference type="Gene3D" id="3.90.70.80">
    <property type="match status" value="1"/>
</dbReference>
<dbReference type="InterPro" id="IPR002867">
    <property type="entry name" value="IBR_dom"/>
</dbReference>
<dbReference type="GO" id="GO:0061630">
    <property type="term" value="F:ubiquitin protein ligase activity"/>
    <property type="evidence" value="ECO:0007669"/>
    <property type="project" value="UniProtKB-EC"/>
</dbReference>
<keyword evidence="13" id="KW-1185">Reference proteome</keyword>
<keyword evidence="6" id="KW-0863">Zinc-finger</keyword>
<dbReference type="GO" id="GO:0016567">
    <property type="term" value="P:protein ubiquitination"/>
    <property type="evidence" value="ECO:0007669"/>
    <property type="project" value="InterPro"/>
</dbReference>
<comment type="catalytic activity">
    <reaction evidence="1">
        <text>[E2 ubiquitin-conjugating enzyme]-S-ubiquitinyl-L-cysteine + [acceptor protein]-L-lysine = [E2 ubiquitin-conjugating enzyme]-L-cysteine + [acceptor protein]-N(6)-ubiquitinyl-L-lysine.</text>
        <dbReference type="EC" id="2.3.2.31"/>
    </reaction>
</comment>
<dbReference type="PROSITE" id="PS51873">
    <property type="entry name" value="TRIAD"/>
    <property type="match status" value="1"/>
</dbReference>
<feature type="domain" description="RING-type" evidence="10">
    <location>
        <begin position="23"/>
        <end position="243"/>
    </location>
</feature>
<gene>
    <name evidence="12" type="ORF">BJG266_LOCUS22622</name>
    <name evidence="11" type="ORF">QVE165_LOCUS13736</name>
</gene>
<dbReference type="GO" id="GO:0008270">
    <property type="term" value="F:zinc ion binding"/>
    <property type="evidence" value="ECO:0007669"/>
    <property type="project" value="UniProtKB-KW"/>
</dbReference>
<evidence type="ECO:0000256" key="5">
    <source>
        <dbReference type="ARBA" id="ARBA00022737"/>
    </source>
</evidence>
<dbReference type="InterPro" id="IPR038765">
    <property type="entry name" value="Papain-like_cys_pep_sf"/>
</dbReference>
<name>A0A814F9Q3_9BILA</name>
<organism evidence="11 13">
    <name type="scientific">Adineta steineri</name>
    <dbReference type="NCBI Taxonomy" id="433720"/>
    <lineage>
        <taxon>Eukaryota</taxon>
        <taxon>Metazoa</taxon>
        <taxon>Spiralia</taxon>
        <taxon>Gnathifera</taxon>
        <taxon>Rotifera</taxon>
        <taxon>Eurotatoria</taxon>
        <taxon>Bdelloidea</taxon>
        <taxon>Adinetida</taxon>
        <taxon>Adinetidae</taxon>
        <taxon>Adineta</taxon>
    </lineage>
</organism>
<dbReference type="PROSITE" id="PS50802">
    <property type="entry name" value="OTU"/>
    <property type="match status" value="1"/>
</dbReference>
<keyword evidence="8" id="KW-0862">Zinc</keyword>
<evidence type="ECO:0000313" key="13">
    <source>
        <dbReference type="Proteomes" id="UP000663832"/>
    </source>
</evidence>
<dbReference type="Proteomes" id="UP000663877">
    <property type="component" value="Unassembled WGS sequence"/>
</dbReference>
<evidence type="ECO:0000259" key="9">
    <source>
        <dbReference type="PROSITE" id="PS50802"/>
    </source>
</evidence>
<dbReference type="EMBL" id="CAJNOM010000071">
    <property type="protein sequence ID" value="CAF0978648.1"/>
    <property type="molecule type" value="Genomic_DNA"/>
</dbReference>
<comment type="caution">
    <text evidence="11">The sequence shown here is derived from an EMBL/GenBank/DDBJ whole genome shotgun (WGS) entry which is preliminary data.</text>
</comment>
<evidence type="ECO:0000256" key="6">
    <source>
        <dbReference type="ARBA" id="ARBA00022771"/>
    </source>
</evidence>
<proteinExistence type="predicted"/>